<protein>
    <submittedName>
        <fullName evidence="2">Uncharacterized protein</fullName>
    </submittedName>
</protein>
<sequence length="235" mass="24975">MAASGCLDGERNEELGLGGVRKASFLDMIRPERIYHQRAGDLDYAAVRSSAGPGCSGGTGGLAKCLVERISGAPQSVLVNNKVVVGAAASSRGPASSTARRDGYDGEQDPTEFAAEQRRNHRYDRAASTDRLQYTIPEDDVLMVLSVIRIISVYLALIRCALHNTECFAKTMAVRSSISKQWGNGGVGAVKNGSGTLSRTTSERVVDSCDVLAAPCLLSASGRHPRSLFILVLCE</sequence>
<gene>
    <name evidence="2" type="ORF">HPB51_020745</name>
</gene>
<dbReference type="AlphaFoldDB" id="A0A9J6EBM7"/>
<reference evidence="2" key="2">
    <citation type="submission" date="2021-09" db="EMBL/GenBank/DDBJ databases">
        <authorList>
            <person name="Jia N."/>
            <person name="Wang J."/>
            <person name="Shi W."/>
            <person name="Du L."/>
            <person name="Sun Y."/>
            <person name="Zhan W."/>
            <person name="Jiang J."/>
            <person name="Wang Q."/>
            <person name="Zhang B."/>
            <person name="Ji P."/>
            <person name="Sakyi L.B."/>
            <person name="Cui X."/>
            <person name="Yuan T."/>
            <person name="Jiang B."/>
            <person name="Yang W."/>
            <person name="Lam T.T.-Y."/>
            <person name="Chang Q."/>
            <person name="Ding S."/>
            <person name="Wang X."/>
            <person name="Zhu J."/>
            <person name="Ruan X."/>
            <person name="Zhao L."/>
            <person name="Wei J."/>
            <person name="Que T."/>
            <person name="Du C."/>
            <person name="Cheng J."/>
            <person name="Dai P."/>
            <person name="Han X."/>
            <person name="Huang E."/>
            <person name="Gao Y."/>
            <person name="Liu J."/>
            <person name="Shao H."/>
            <person name="Ye R."/>
            <person name="Li L."/>
            <person name="Wei W."/>
            <person name="Wang X."/>
            <person name="Wang C."/>
            <person name="Huo Q."/>
            <person name="Li W."/>
            <person name="Guo W."/>
            <person name="Chen H."/>
            <person name="Chen S."/>
            <person name="Zhou L."/>
            <person name="Zhou L."/>
            <person name="Ni X."/>
            <person name="Tian J."/>
            <person name="Zhou Y."/>
            <person name="Sheng Y."/>
            <person name="Liu T."/>
            <person name="Pan Y."/>
            <person name="Xia L."/>
            <person name="Li J."/>
            <person name="Zhao F."/>
            <person name="Cao W."/>
        </authorList>
    </citation>
    <scope>NUCLEOTIDE SEQUENCE</scope>
    <source>
        <strain evidence="2">Rmic-2018</strain>
        <tissue evidence="2">Larvae</tissue>
    </source>
</reference>
<reference evidence="2" key="1">
    <citation type="journal article" date="2020" name="Cell">
        <title>Large-Scale Comparative Analyses of Tick Genomes Elucidate Their Genetic Diversity and Vector Capacities.</title>
        <authorList>
            <consortium name="Tick Genome and Microbiome Consortium (TIGMIC)"/>
            <person name="Jia N."/>
            <person name="Wang J."/>
            <person name="Shi W."/>
            <person name="Du L."/>
            <person name="Sun Y."/>
            <person name="Zhan W."/>
            <person name="Jiang J.F."/>
            <person name="Wang Q."/>
            <person name="Zhang B."/>
            <person name="Ji P."/>
            <person name="Bell-Sakyi L."/>
            <person name="Cui X.M."/>
            <person name="Yuan T.T."/>
            <person name="Jiang B.G."/>
            <person name="Yang W.F."/>
            <person name="Lam T.T."/>
            <person name="Chang Q.C."/>
            <person name="Ding S.J."/>
            <person name="Wang X.J."/>
            <person name="Zhu J.G."/>
            <person name="Ruan X.D."/>
            <person name="Zhao L."/>
            <person name="Wei J.T."/>
            <person name="Ye R.Z."/>
            <person name="Que T.C."/>
            <person name="Du C.H."/>
            <person name="Zhou Y.H."/>
            <person name="Cheng J.X."/>
            <person name="Dai P.F."/>
            <person name="Guo W.B."/>
            <person name="Han X.H."/>
            <person name="Huang E.J."/>
            <person name="Li L.F."/>
            <person name="Wei W."/>
            <person name="Gao Y.C."/>
            <person name="Liu J.Z."/>
            <person name="Shao H.Z."/>
            <person name="Wang X."/>
            <person name="Wang C.C."/>
            <person name="Yang T.C."/>
            <person name="Huo Q.B."/>
            <person name="Li W."/>
            <person name="Chen H.Y."/>
            <person name="Chen S.E."/>
            <person name="Zhou L.G."/>
            <person name="Ni X.B."/>
            <person name="Tian J.H."/>
            <person name="Sheng Y."/>
            <person name="Liu T."/>
            <person name="Pan Y.S."/>
            <person name="Xia L.Y."/>
            <person name="Li J."/>
            <person name="Zhao F."/>
            <person name="Cao W.C."/>
        </authorList>
    </citation>
    <scope>NUCLEOTIDE SEQUENCE</scope>
    <source>
        <strain evidence="2">Rmic-2018</strain>
    </source>
</reference>
<dbReference type="Proteomes" id="UP000821866">
    <property type="component" value="Chromosome 3"/>
</dbReference>
<evidence type="ECO:0000313" key="3">
    <source>
        <dbReference type="Proteomes" id="UP000821866"/>
    </source>
</evidence>
<comment type="caution">
    <text evidence="2">The sequence shown here is derived from an EMBL/GenBank/DDBJ whole genome shotgun (WGS) entry which is preliminary data.</text>
</comment>
<proteinExistence type="predicted"/>
<accession>A0A9J6EBM7</accession>
<keyword evidence="3" id="KW-1185">Reference proteome</keyword>
<evidence type="ECO:0000313" key="2">
    <source>
        <dbReference type="EMBL" id="KAH8031750.1"/>
    </source>
</evidence>
<name>A0A9J6EBM7_RHIMP</name>
<organism evidence="2 3">
    <name type="scientific">Rhipicephalus microplus</name>
    <name type="common">Cattle tick</name>
    <name type="synonym">Boophilus microplus</name>
    <dbReference type="NCBI Taxonomy" id="6941"/>
    <lineage>
        <taxon>Eukaryota</taxon>
        <taxon>Metazoa</taxon>
        <taxon>Ecdysozoa</taxon>
        <taxon>Arthropoda</taxon>
        <taxon>Chelicerata</taxon>
        <taxon>Arachnida</taxon>
        <taxon>Acari</taxon>
        <taxon>Parasitiformes</taxon>
        <taxon>Ixodida</taxon>
        <taxon>Ixodoidea</taxon>
        <taxon>Ixodidae</taxon>
        <taxon>Rhipicephalinae</taxon>
        <taxon>Rhipicephalus</taxon>
        <taxon>Boophilus</taxon>
    </lineage>
</organism>
<dbReference type="EMBL" id="JABSTU010000005">
    <property type="protein sequence ID" value="KAH8031750.1"/>
    <property type="molecule type" value="Genomic_DNA"/>
</dbReference>
<feature type="region of interest" description="Disordered" evidence="1">
    <location>
        <begin position="90"/>
        <end position="110"/>
    </location>
</feature>
<evidence type="ECO:0000256" key="1">
    <source>
        <dbReference type="SAM" id="MobiDB-lite"/>
    </source>
</evidence>